<accession>A0ABS2SPH6</accession>
<dbReference type="EMBL" id="JAFBCV010000001">
    <property type="protein sequence ID" value="MBM7836906.1"/>
    <property type="molecule type" value="Genomic_DNA"/>
</dbReference>
<feature type="transmembrane region" description="Helical" evidence="1">
    <location>
        <begin position="60"/>
        <end position="79"/>
    </location>
</feature>
<evidence type="ECO:0000313" key="2">
    <source>
        <dbReference type="EMBL" id="MBM7836906.1"/>
    </source>
</evidence>
<sequence length="140" mass="16702">MYVSEQNFWGPFLLIMLVFLLLLWIFNWVTRKLLKVEKKPLFSYNHITEKHKKVDWTIRITFIVSVFVNVFITVSIPGWPVQPGVLIIIFIIVLEIARAVFEKKYAENENDYKFTLYQLGFIVLLFSIILFSGVFERLFF</sequence>
<keyword evidence="1" id="KW-0812">Transmembrane</keyword>
<evidence type="ECO:0000256" key="1">
    <source>
        <dbReference type="SAM" id="Phobius"/>
    </source>
</evidence>
<organism evidence="2 3">
    <name type="scientific">Shouchella xiaoxiensis</name>
    <dbReference type="NCBI Taxonomy" id="766895"/>
    <lineage>
        <taxon>Bacteria</taxon>
        <taxon>Bacillati</taxon>
        <taxon>Bacillota</taxon>
        <taxon>Bacilli</taxon>
        <taxon>Bacillales</taxon>
        <taxon>Bacillaceae</taxon>
        <taxon>Shouchella</taxon>
    </lineage>
</organism>
<keyword evidence="1" id="KW-0472">Membrane</keyword>
<comment type="caution">
    <text evidence="2">The sequence shown here is derived from an EMBL/GenBank/DDBJ whole genome shotgun (WGS) entry which is preliminary data.</text>
</comment>
<dbReference type="Pfam" id="PF13789">
    <property type="entry name" value="DUF4181"/>
    <property type="match status" value="1"/>
</dbReference>
<name>A0ABS2SPH6_9BACI</name>
<gene>
    <name evidence="2" type="ORF">JOC54_000137</name>
</gene>
<proteinExistence type="predicted"/>
<keyword evidence="1" id="KW-1133">Transmembrane helix</keyword>
<dbReference type="InterPro" id="IPR025441">
    <property type="entry name" value="DUF4181"/>
</dbReference>
<evidence type="ECO:0000313" key="3">
    <source>
        <dbReference type="Proteomes" id="UP001179280"/>
    </source>
</evidence>
<dbReference type="RefSeq" id="WP_204463632.1">
    <property type="nucleotide sequence ID" value="NZ_JAFBCV010000001.1"/>
</dbReference>
<reference evidence="2" key="1">
    <citation type="submission" date="2021-01" db="EMBL/GenBank/DDBJ databases">
        <title>Genomic Encyclopedia of Type Strains, Phase IV (KMG-IV): sequencing the most valuable type-strain genomes for metagenomic binning, comparative biology and taxonomic classification.</title>
        <authorList>
            <person name="Goeker M."/>
        </authorList>
    </citation>
    <scope>NUCLEOTIDE SEQUENCE</scope>
    <source>
        <strain evidence="2">DSM 21943</strain>
    </source>
</reference>
<feature type="transmembrane region" description="Helical" evidence="1">
    <location>
        <begin position="85"/>
        <end position="102"/>
    </location>
</feature>
<protein>
    <submittedName>
        <fullName evidence="2">Ca2+/Na+ antiporter</fullName>
    </submittedName>
</protein>
<dbReference type="Proteomes" id="UP001179280">
    <property type="component" value="Unassembled WGS sequence"/>
</dbReference>
<feature type="transmembrane region" description="Helical" evidence="1">
    <location>
        <begin position="12"/>
        <end position="29"/>
    </location>
</feature>
<feature type="transmembrane region" description="Helical" evidence="1">
    <location>
        <begin position="114"/>
        <end position="135"/>
    </location>
</feature>
<keyword evidence="3" id="KW-1185">Reference proteome</keyword>